<accession>A0A2P2L651</accession>
<organism evidence="1">
    <name type="scientific">Rhizophora mucronata</name>
    <name type="common">Asiatic mangrove</name>
    <dbReference type="NCBI Taxonomy" id="61149"/>
    <lineage>
        <taxon>Eukaryota</taxon>
        <taxon>Viridiplantae</taxon>
        <taxon>Streptophyta</taxon>
        <taxon>Embryophyta</taxon>
        <taxon>Tracheophyta</taxon>
        <taxon>Spermatophyta</taxon>
        <taxon>Magnoliopsida</taxon>
        <taxon>eudicotyledons</taxon>
        <taxon>Gunneridae</taxon>
        <taxon>Pentapetalae</taxon>
        <taxon>rosids</taxon>
        <taxon>fabids</taxon>
        <taxon>Malpighiales</taxon>
        <taxon>Rhizophoraceae</taxon>
        <taxon>Rhizophora</taxon>
    </lineage>
</organism>
<dbReference type="AlphaFoldDB" id="A0A2P2L651"/>
<name>A0A2P2L651_RHIMU</name>
<protein>
    <submittedName>
        <fullName evidence="1">Uncharacterized protein MANES_06G159700</fullName>
    </submittedName>
</protein>
<evidence type="ECO:0000313" key="1">
    <source>
        <dbReference type="EMBL" id="MBX13450.1"/>
    </source>
</evidence>
<dbReference type="EMBL" id="GGEC01032972">
    <property type="protein sequence ID" value="MBX13456.1"/>
    <property type="molecule type" value="Transcribed_RNA"/>
</dbReference>
<reference evidence="1" key="1">
    <citation type="submission" date="2018-02" db="EMBL/GenBank/DDBJ databases">
        <title>Rhizophora mucronata_Transcriptome.</title>
        <authorList>
            <person name="Meera S.P."/>
            <person name="Sreeshan A."/>
            <person name="Augustine A."/>
        </authorList>
    </citation>
    <scope>NUCLEOTIDE SEQUENCE</scope>
    <source>
        <tissue evidence="1">Leaf</tissue>
    </source>
</reference>
<sequence>MVHKSTAYQLVQYLYSSLSSTLSLSSRKLSKHNSCIIQWAIGILHYGFKNNLICPSTKTNTNMISHLEIRLLESCNMPGFFLYQIC</sequence>
<proteinExistence type="predicted"/>
<dbReference type="EMBL" id="GGEC01032966">
    <property type="protein sequence ID" value="MBX13450.1"/>
    <property type="molecule type" value="Transcribed_RNA"/>
</dbReference>